<dbReference type="AlphaFoldDB" id="A0A917RQG2"/>
<keyword evidence="3" id="KW-1185">Reference proteome</keyword>
<evidence type="ECO:0000256" key="1">
    <source>
        <dbReference type="SAM" id="MobiDB-lite"/>
    </source>
</evidence>
<evidence type="ECO:0000313" key="2">
    <source>
        <dbReference type="EMBL" id="GGL19231.1"/>
    </source>
</evidence>
<name>A0A917RQG2_9NOCA</name>
<dbReference type="Gene3D" id="3.40.50.150">
    <property type="entry name" value="Vaccinia Virus protein VP39"/>
    <property type="match status" value="1"/>
</dbReference>
<dbReference type="RefSeq" id="WP_058853590.1">
    <property type="nucleotide sequence ID" value="NZ_BMMH01000007.1"/>
</dbReference>
<comment type="caution">
    <text evidence="2">The sequence shown here is derived from an EMBL/GenBank/DDBJ whole genome shotgun (WGS) entry which is preliminary data.</text>
</comment>
<dbReference type="EMBL" id="BMMH01000007">
    <property type="protein sequence ID" value="GGL19231.1"/>
    <property type="molecule type" value="Genomic_DNA"/>
</dbReference>
<feature type="region of interest" description="Disordered" evidence="1">
    <location>
        <begin position="242"/>
        <end position="273"/>
    </location>
</feature>
<dbReference type="SUPFAM" id="SSF53335">
    <property type="entry name" value="S-adenosyl-L-methionine-dependent methyltransferases"/>
    <property type="match status" value="1"/>
</dbReference>
<proteinExistence type="predicted"/>
<gene>
    <name evidence="2" type="ORF">GCM10011588_37270</name>
</gene>
<accession>A0A917RQG2</accession>
<reference evidence="2" key="1">
    <citation type="journal article" date="2014" name="Int. J. Syst. Evol. Microbiol.">
        <title>Complete genome sequence of Corynebacterium casei LMG S-19264T (=DSM 44701T), isolated from a smear-ripened cheese.</title>
        <authorList>
            <consortium name="US DOE Joint Genome Institute (JGI-PGF)"/>
            <person name="Walter F."/>
            <person name="Albersmeier A."/>
            <person name="Kalinowski J."/>
            <person name="Ruckert C."/>
        </authorList>
    </citation>
    <scope>NUCLEOTIDE SEQUENCE</scope>
    <source>
        <strain evidence="2">CGMCC 4.3508</strain>
    </source>
</reference>
<dbReference type="InterPro" id="IPR029063">
    <property type="entry name" value="SAM-dependent_MTases_sf"/>
</dbReference>
<sequence length="273" mass="29932">MAHPIHGFADTARDGVDQVVSANTTALVREIRTRAGLAPEYRYTDIRESRALEMRQTDDMNQRRYGLGQRPHGTELPEFEASQLRAGPAEDLDALLDQARTAEGGARLVIGGGHKFRPAEPGEVFVNVNPESRPDVVADFRDLSVFPDAVFDRVYLERVPLWNQLQENGASELSRVMRSGGELVISTGMGNIAPATERHANIRALQAAGFGDIDYTVSRDDMLAPEEKNSLSDWYEISATKTGTADSEGVQTGGKTVEDTFDESDGLRIDDIP</sequence>
<feature type="compositionally biased region" description="Polar residues" evidence="1">
    <location>
        <begin position="242"/>
        <end position="254"/>
    </location>
</feature>
<reference evidence="2" key="2">
    <citation type="submission" date="2020-09" db="EMBL/GenBank/DDBJ databases">
        <authorList>
            <person name="Sun Q."/>
            <person name="Zhou Y."/>
        </authorList>
    </citation>
    <scope>NUCLEOTIDE SEQUENCE</scope>
    <source>
        <strain evidence="2">CGMCC 4.3508</strain>
    </source>
</reference>
<dbReference type="Proteomes" id="UP000638263">
    <property type="component" value="Unassembled WGS sequence"/>
</dbReference>
<protein>
    <submittedName>
        <fullName evidence="2">Uncharacterized protein</fullName>
    </submittedName>
</protein>
<evidence type="ECO:0000313" key="3">
    <source>
        <dbReference type="Proteomes" id="UP000638263"/>
    </source>
</evidence>
<organism evidence="2 3">
    <name type="scientific">Nocardia jinanensis</name>
    <dbReference type="NCBI Taxonomy" id="382504"/>
    <lineage>
        <taxon>Bacteria</taxon>
        <taxon>Bacillati</taxon>
        <taxon>Actinomycetota</taxon>
        <taxon>Actinomycetes</taxon>
        <taxon>Mycobacteriales</taxon>
        <taxon>Nocardiaceae</taxon>
        <taxon>Nocardia</taxon>
    </lineage>
</organism>